<proteinExistence type="predicted"/>
<protein>
    <submittedName>
        <fullName evidence="1">Uncharacterized protein</fullName>
    </submittedName>
</protein>
<accession>A0ACC0CA64</accession>
<evidence type="ECO:0000313" key="2">
    <source>
        <dbReference type="Proteomes" id="UP001060085"/>
    </source>
</evidence>
<organism evidence="1 2">
    <name type="scientific">Catharanthus roseus</name>
    <name type="common">Madagascar periwinkle</name>
    <name type="synonym">Vinca rosea</name>
    <dbReference type="NCBI Taxonomy" id="4058"/>
    <lineage>
        <taxon>Eukaryota</taxon>
        <taxon>Viridiplantae</taxon>
        <taxon>Streptophyta</taxon>
        <taxon>Embryophyta</taxon>
        <taxon>Tracheophyta</taxon>
        <taxon>Spermatophyta</taxon>
        <taxon>Magnoliopsida</taxon>
        <taxon>eudicotyledons</taxon>
        <taxon>Gunneridae</taxon>
        <taxon>Pentapetalae</taxon>
        <taxon>asterids</taxon>
        <taxon>lamiids</taxon>
        <taxon>Gentianales</taxon>
        <taxon>Apocynaceae</taxon>
        <taxon>Rauvolfioideae</taxon>
        <taxon>Vinceae</taxon>
        <taxon>Catharanthinae</taxon>
        <taxon>Catharanthus</taxon>
    </lineage>
</organism>
<sequence>METMVSKTSVLLLISYFLLVLPSYPQSIRDTLRKCICNDTILHFPNDPSFEPILEYTISNLRLVNHSNPKPLAIITPLNYSHVQTSVVCAKKIGVQVRVRSGGHDYEGMSYTSTYCVPFLLVDLVNLTSVIVDVETEKKTAWVQGGATNGQLYYWIDSKTQDYGFPGGICPSVGLTGLITGGGVGYLTRKYGLAADNVIDALIVDVKGQLLNREKMGEDIFWAIRGGGAASFGVIVAWKLQLVPIPRIVTCFNASRSLEQGAITLIEKSQLACSIINENLRMRIEISTKNQDTKVTFSSVFLGKADELLNTLEKSIPELKLTKGEYKEMSWIESVMYFYYPPGEPKEALRDRKPIPSFKSHFKYKSDFVVTPLTNDVIKQLWRKSLENENFHLVMFSHGGKVNRIHENETPFPFRKGILYDIEYMMEWKEDDLETAKKHIFWVRRVYKYMAKYVLQNPRGAYSNFRDFDLGINDIYGGTYEEAARTWGVKYFNNNLQRLAIVKGKVDPENFFALEQTVPPLILLPEIGREKVTSATAAT</sequence>
<evidence type="ECO:0000313" key="1">
    <source>
        <dbReference type="EMBL" id="KAI5681830.1"/>
    </source>
</evidence>
<dbReference type="Proteomes" id="UP001060085">
    <property type="component" value="Linkage Group LG01"/>
</dbReference>
<name>A0ACC0CA64_CATRO</name>
<gene>
    <name evidence="1" type="ORF">M9H77_03058</name>
</gene>
<reference evidence="2" key="1">
    <citation type="journal article" date="2023" name="Nat. Plants">
        <title>Single-cell RNA sequencing provides a high-resolution roadmap for understanding the multicellular compartmentation of specialized metabolism.</title>
        <authorList>
            <person name="Sun S."/>
            <person name="Shen X."/>
            <person name="Li Y."/>
            <person name="Li Y."/>
            <person name="Wang S."/>
            <person name="Li R."/>
            <person name="Zhang H."/>
            <person name="Shen G."/>
            <person name="Guo B."/>
            <person name="Wei J."/>
            <person name="Xu J."/>
            <person name="St-Pierre B."/>
            <person name="Chen S."/>
            <person name="Sun C."/>
        </authorList>
    </citation>
    <scope>NUCLEOTIDE SEQUENCE [LARGE SCALE GENOMIC DNA]</scope>
</reference>
<dbReference type="EMBL" id="CM044701">
    <property type="protein sequence ID" value="KAI5681830.1"/>
    <property type="molecule type" value="Genomic_DNA"/>
</dbReference>
<keyword evidence="2" id="KW-1185">Reference proteome</keyword>
<comment type="caution">
    <text evidence="1">The sequence shown here is derived from an EMBL/GenBank/DDBJ whole genome shotgun (WGS) entry which is preliminary data.</text>
</comment>